<dbReference type="EMBL" id="HF571059">
    <property type="protein sequence ID" value="CRK77406.1"/>
    <property type="molecule type" value="Genomic_RNA"/>
</dbReference>
<organism evidence="14">
    <name type="scientific">Potato virus S</name>
    <dbReference type="NCBI Taxonomy" id="12169"/>
    <lineage>
        <taxon>Viruses</taxon>
        <taxon>Riboviria</taxon>
        <taxon>Orthornavirae</taxon>
        <taxon>Kitrinoviricota</taxon>
        <taxon>Alsuviricetes</taxon>
        <taxon>Tymovirales</taxon>
        <taxon>Betaflexiviridae</taxon>
        <taxon>Quinvirinae</taxon>
        <taxon>Carlavirus</taxon>
        <taxon>Carlavirus sigmasolani</taxon>
    </lineage>
</organism>
<feature type="transmembrane region" description="Helical" evidence="13">
    <location>
        <begin position="12"/>
        <end position="30"/>
    </location>
</feature>
<name>A0A0F7YY99_9VIRU</name>
<keyword evidence="7" id="KW-1043">Host membrane</keyword>
<comment type="subcellular location">
    <subcellularLocation>
        <location evidence="2">Host endoplasmic reticulum membrane</location>
    </subcellularLocation>
</comment>
<dbReference type="GO" id="GO:0046740">
    <property type="term" value="P:transport of virus in host, cell to cell"/>
    <property type="evidence" value="ECO:0007669"/>
    <property type="project" value="UniProtKB-KW"/>
</dbReference>
<evidence type="ECO:0000313" key="14">
    <source>
        <dbReference type="EMBL" id="CRK77406.1"/>
    </source>
</evidence>
<evidence type="ECO:0000256" key="12">
    <source>
        <dbReference type="ARBA" id="ARBA00032240"/>
    </source>
</evidence>
<keyword evidence="5" id="KW-0813">Transport</keyword>
<evidence type="ECO:0000256" key="1">
    <source>
        <dbReference type="ARBA" id="ARBA00002252"/>
    </source>
</evidence>
<evidence type="ECO:0000256" key="4">
    <source>
        <dbReference type="ARBA" id="ARBA00013304"/>
    </source>
</evidence>
<feature type="transmembrane region" description="Helical" evidence="13">
    <location>
        <begin position="74"/>
        <end position="91"/>
    </location>
</feature>
<evidence type="ECO:0000256" key="7">
    <source>
        <dbReference type="ARBA" id="ARBA00022870"/>
    </source>
</evidence>
<proteinExistence type="inferred from homology"/>
<evidence type="ECO:0000256" key="13">
    <source>
        <dbReference type="SAM" id="Phobius"/>
    </source>
</evidence>
<keyword evidence="11" id="KW-1038">Host endoplasmic reticulum</keyword>
<comment type="similarity">
    <text evidence="3">Belongs to the Tymovirales TGBp2 protein family.</text>
</comment>
<evidence type="ECO:0000256" key="2">
    <source>
        <dbReference type="ARBA" id="ARBA00004625"/>
    </source>
</evidence>
<comment type="function">
    <text evidence="1">Plays a role in viral cell-to-cell propagation, by facilitating genome transport to neighboring plant cells through plasmosdesmata,.</text>
</comment>
<reference evidence="14" key="1">
    <citation type="submission" date="2015-05" db="EMBL/GenBank/DDBJ databases">
        <title>Molecular analysis of the complete genome of a Hungarian Potato virus S (PVS) isolate and the mapping of its genetic relationships.</title>
        <authorList>
            <person name="Pajtli E."/>
            <person name="Palkovics L."/>
        </authorList>
    </citation>
    <scope>NUCLEOTIDE SEQUENCE</scope>
    <source>
        <strain evidence="14">89.249/PVS-HU1</strain>
    </source>
</reference>
<accession>A0A0F7YY99</accession>
<evidence type="ECO:0000256" key="11">
    <source>
        <dbReference type="ARBA" id="ARBA00023184"/>
    </source>
</evidence>
<evidence type="ECO:0000256" key="6">
    <source>
        <dbReference type="ARBA" id="ARBA00022692"/>
    </source>
</evidence>
<protein>
    <recommendedName>
        <fullName evidence="4">Movement protein TGB2</fullName>
    </recommendedName>
    <alternativeName>
        <fullName evidence="12">Triple gene block 2 protein</fullName>
    </alternativeName>
</protein>
<keyword evidence="6 13" id="KW-0812">Transmembrane</keyword>
<dbReference type="Pfam" id="PF01307">
    <property type="entry name" value="Plant_vir_prot"/>
    <property type="match status" value="1"/>
</dbReference>
<evidence type="ECO:0000256" key="9">
    <source>
        <dbReference type="ARBA" id="ARBA00023031"/>
    </source>
</evidence>
<evidence type="ECO:0000256" key="5">
    <source>
        <dbReference type="ARBA" id="ARBA00022448"/>
    </source>
</evidence>
<gene>
    <name evidence="14" type="primary">TGBp2</name>
</gene>
<evidence type="ECO:0000256" key="8">
    <source>
        <dbReference type="ARBA" id="ARBA00022989"/>
    </source>
</evidence>
<sequence>MPLTPPPNYIGLYIAAALGVSLAAVVALFTRSTLPIVGDSQHNLPHGGRYRDGTKAIDYFKPAKLNSVEPGNHWYAQPWLLVLLLVALICLSGRHAPCCPRCNRVHSA</sequence>
<keyword evidence="10 13" id="KW-0472">Membrane</keyword>
<evidence type="ECO:0000256" key="10">
    <source>
        <dbReference type="ARBA" id="ARBA00023136"/>
    </source>
</evidence>
<dbReference type="GO" id="GO:0044167">
    <property type="term" value="C:host cell endoplasmic reticulum membrane"/>
    <property type="evidence" value="ECO:0007669"/>
    <property type="project" value="UniProtKB-SubCell"/>
</dbReference>
<keyword evidence="8 13" id="KW-1133">Transmembrane helix</keyword>
<evidence type="ECO:0000256" key="3">
    <source>
        <dbReference type="ARBA" id="ARBA00010321"/>
    </source>
</evidence>
<keyword evidence="9" id="KW-0916">Viral movement protein</keyword>
<dbReference type="InterPro" id="IPR001896">
    <property type="entry name" value="Plant_vir_prot"/>
</dbReference>